<evidence type="ECO:0000313" key="5">
    <source>
        <dbReference type="EMBL" id="GGA75062.1"/>
    </source>
</evidence>
<dbReference type="PROSITE" id="PS00061">
    <property type="entry name" value="ADH_SHORT"/>
    <property type="match status" value="1"/>
</dbReference>
<name>A0A916RWY7_9HYPH</name>
<keyword evidence="3" id="KW-0520">NAD</keyword>
<feature type="domain" description="Ketoreductase" evidence="4">
    <location>
        <begin position="9"/>
        <end position="189"/>
    </location>
</feature>
<dbReference type="EMBL" id="BMIF01000010">
    <property type="protein sequence ID" value="GGA75062.1"/>
    <property type="molecule type" value="Genomic_DNA"/>
</dbReference>
<reference evidence="5" key="2">
    <citation type="submission" date="2020-09" db="EMBL/GenBank/DDBJ databases">
        <authorList>
            <person name="Sun Q."/>
            <person name="Zhou Y."/>
        </authorList>
    </citation>
    <scope>NUCLEOTIDE SEQUENCE</scope>
    <source>
        <strain evidence="5">CGMCC 1.15320</strain>
    </source>
</reference>
<evidence type="ECO:0000313" key="6">
    <source>
        <dbReference type="Proteomes" id="UP000636264"/>
    </source>
</evidence>
<reference evidence="5" key="1">
    <citation type="journal article" date="2014" name="Int. J. Syst. Evol. Microbiol.">
        <title>Complete genome sequence of Corynebacterium casei LMG S-19264T (=DSM 44701T), isolated from a smear-ripened cheese.</title>
        <authorList>
            <consortium name="US DOE Joint Genome Institute (JGI-PGF)"/>
            <person name="Walter F."/>
            <person name="Albersmeier A."/>
            <person name="Kalinowski J."/>
            <person name="Ruckert C."/>
        </authorList>
    </citation>
    <scope>NUCLEOTIDE SEQUENCE</scope>
    <source>
        <strain evidence="5">CGMCC 1.15320</strain>
    </source>
</reference>
<comment type="similarity">
    <text evidence="1">Belongs to the short-chain dehydrogenases/reductases (SDR) family.</text>
</comment>
<dbReference type="Gene3D" id="3.40.50.720">
    <property type="entry name" value="NAD(P)-binding Rossmann-like Domain"/>
    <property type="match status" value="1"/>
</dbReference>
<dbReference type="PRINTS" id="PR00081">
    <property type="entry name" value="GDHRDH"/>
</dbReference>
<dbReference type="PANTHER" id="PTHR24321:SF8">
    <property type="entry name" value="ESTRADIOL 17-BETA-DEHYDROGENASE 8-RELATED"/>
    <property type="match status" value="1"/>
</dbReference>
<organism evidence="5 6">
    <name type="scientific">Nitratireductor aestuarii</name>
    <dbReference type="NCBI Taxonomy" id="1735103"/>
    <lineage>
        <taxon>Bacteria</taxon>
        <taxon>Pseudomonadati</taxon>
        <taxon>Pseudomonadota</taxon>
        <taxon>Alphaproteobacteria</taxon>
        <taxon>Hyphomicrobiales</taxon>
        <taxon>Phyllobacteriaceae</taxon>
        <taxon>Nitratireductor</taxon>
    </lineage>
</organism>
<keyword evidence="6" id="KW-1185">Reference proteome</keyword>
<dbReference type="GO" id="GO:0016491">
    <property type="term" value="F:oxidoreductase activity"/>
    <property type="evidence" value="ECO:0007669"/>
    <property type="project" value="UniProtKB-KW"/>
</dbReference>
<dbReference type="AlphaFoldDB" id="A0A916RWY7"/>
<protein>
    <submittedName>
        <fullName evidence="5">Oxidoreductase</fullName>
    </submittedName>
</protein>
<dbReference type="PANTHER" id="PTHR24321">
    <property type="entry name" value="DEHYDROGENASES, SHORT CHAIN"/>
    <property type="match status" value="1"/>
</dbReference>
<gene>
    <name evidence="5" type="ORF">GCM10011385_31360</name>
</gene>
<sequence>MSWLQLEGQVCVVTGAAGGLGRAIVRGFLEAGAKVGMLDRNPADAESFAAEFGVSEDRLSVQACDIGDADAVEAAFAKIHEKLGAVSVLVNNAAMSTPKPLLELDAAHWDAQMRVNLTGAIFCAQAFHRHSEEGASNRSIVNIASIGGTNAQANSAAYSTSKAAMRMLSQQMALEWGPLGVRVNTVSPGLFITPISAKFYEKPEDKARREQVVPLKRIGDPEELANTVLFLASPRASYVHGAELIVDGGFTKTLMSHIPRPYAKG</sequence>
<evidence type="ECO:0000256" key="2">
    <source>
        <dbReference type="ARBA" id="ARBA00023002"/>
    </source>
</evidence>
<dbReference type="Proteomes" id="UP000636264">
    <property type="component" value="Unassembled WGS sequence"/>
</dbReference>
<comment type="caution">
    <text evidence="5">The sequence shown here is derived from an EMBL/GenBank/DDBJ whole genome shotgun (WGS) entry which is preliminary data.</text>
</comment>
<proteinExistence type="inferred from homology"/>
<dbReference type="CDD" id="cd05233">
    <property type="entry name" value="SDR_c"/>
    <property type="match status" value="1"/>
</dbReference>
<dbReference type="NCBIfam" id="NF005559">
    <property type="entry name" value="PRK07231.1"/>
    <property type="match status" value="1"/>
</dbReference>
<dbReference type="SMART" id="SM00822">
    <property type="entry name" value="PKS_KR"/>
    <property type="match status" value="1"/>
</dbReference>
<evidence type="ECO:0000256" key="3">
    <source>
        <dbReference type="ARBA" id="ARBA00023027"/>
    </source>
</evidence>
<dbReference type="InterPro" id="IPR020904">
    <property type="entry name" value="Sc_DH/Rdtase_CS"/>
</dbReference>
<dbReference type="Pfam" id="PF13561">
    <property type="entry name" value="adh_short_C2"/>
    <property type="match status" value="1"/>
</dbReference>
<dbReference type="RefSeq" id="WP_188722044.1">
    <property type="nucleotide sequence ID" value="NZ_BMIF01000010.1"/>
</dbReference>
<dbReference type="PRINTS" id="PR00080">
    <property type="entry name" value="SDRFAMILY"/>
</dbReference>
<accession>A0A916RWY7</accession>
<dbReference type="InterPro" id="IPR057326">
    <property type="entry name" value="KR_dom"/>
</dbReference>
<dbReference type="FunFam" id="3.40.50.720:FF:000084">
    <property type="entry name" value="Short-chain dehydrogenase reductase"/>
    <property type="match status" value="1"/>
</dbReference>
<evidence type="ECO:0000259" key="4">
    <source>
        <dbReference type="SMART" id="SM00822"/>
    </source>
</evidence>
<dbReference type="InterPro" id="IPR036291">
    <property type="entry name" value="NAD(P)-bd_dom_sf"/>
</dbReference>
<keyword evidence="2" id="KW-0560">Oxidoreductase</keyword>
<dbReference type="SUPFAM" id="SSF51735">
    <property type="entry name" value="NAD(P)-binding Rossmann-fold domains"/>
    <property type="match status" value="1"/>
</dbReference>
<evidence type="ECO:0000256" key="1">
    <source>
        <dbReference type="ARBA" id="ARBA00006484"/>
    </source>
</evidence>
<dbReference type="InterPro" id="IPR002347">
    <property type="entry name" value="SDR_fam"/>
</dbReference>